<evidence type="ECO:0000259" key="1">
    <source>
        <dbReference type="Pfam" id="PF00501"/>
    </source>
</evidence>
<dbReference type="InterPro" id="IPR045851">
    <property type="entry name" value="AMP-bd_C_sf"/>
</dbReference>
<dbReference type="Gene3D" id="3.40.50.12780">
    <property type="entry name" value="N-terminal domain of ligase-like"/>
    <property type="match status" value="1"/>
</dbReference>
<dbReference type="PANTHER" id="PTHR43767:SF10">
    <property type="entry name" value="SURFACTIN SYNTHASE SUBUNIT 1"/>
    <property type="match status" value="1"/>
</dbReference>
<proteinExistence type="predicted"/>
<organism evidence="3 4">
    <name type="scientific">Bacillus thermozeamaize</name>
    <dbReference type="NCBI Taxonomy" id="230954"/>
    <lineage>
        <taxon>Bacteria</taxon>
        <taxon>Bacillati</taxon>
        <taxon>Bacillota</taxon>
        <taxon>Bacilli</taxon>
        <taxon>Bacillales</taxon>
        <taxon>Bacillaceae</taxon>
        <taxon>Bacillus</taxon>
    </lineage>
</organism>
<dbReference type="InterPro" id="IPR000873">
    <property type="entry name" value="AMP-dep_synth/lig_dom"/>
</dbReference>
<evidence type="ECO:0000313" key="4">
    <source>
        <dbReference type="Proteomes" id="UP000196475"/>
    </source>
</evidence>
<feature type="domain" description="AMP-binding enzyme C-terminal" evidence="2">
    <location>
        <begin position="490"/>
        <end position="566"/>
    </location>
</feature>
<dbReference type="Pfam" id="PF00501">
    <property type="entry name" value="AMP-binding"/>
    <property type="match status" value="1"/>
</dbReference>
<dbReference type="GO" id="GO:0016877">
    <property type="term" value="F:ligase activity, forming carbon-sulfur bonds"/>
    <property type="evidence" value="ECO:0007669"/>
    <property type="project" value="UniProtKB-ARBA"/>
</dbReference>
<dbReference type="InterPro" id="IPR025110">
    <property type="entry name" value="AMP-bd_C"/>
</dbReference>
<sequence length="581" mass="65474">MEAPIRDEASYLAHLKALWRRHWPAHLPEEPHYPFGEMPLTDYLRERAKRTPEKPCVIFYGEEVTFRRLDEWSDRLASYLLAAGLTKGDRVAVFLPNCPQFLIAFYGILKAGCVHVPVNPMYKAPELLHVLREVEARAMIALDRLWPVVEEAAREISVPLVLTTSLSDFLPEQPAFAVHPDLTEPKRRIPGTADFMEAVLKAEDARGHLGSRPEVAVSLDDVAALNFTGGTTGIPKGCMHTQRNMLYTAAGAMTYTYQLGEGDVRLTYMPVFWIAGENSGVIYPVFSGVPHILLYRWDPVAVMQAVERYRVTCLGGVMDNIVELMEHPERHRYDLRSIRTLTVSSFVKKVTPEYRRKWRQISDAVIRETSYGMTETHTSDTFTTGFQEDDMDLKRPPTFCGLPMPGTQFKVVDFDTGELLPLGVEGEIVIRTPSLMKGYWKNPEETARVIRDGWFHTGDIGLIDESGFLIYRGRKKEMLKVKGMSVFPGEIEAMISKHPAVEGCAVVGRPEPDKGEVPVAFLTLKPAYQGQVNEQSLADWCRKQMASYKVPEIRIVEGLPMTATGKIRKEELKKSLAQSSA</sequence>
<feature type="domain" description="AMP-dependent synthetase/ligase" evidence="1">
    <location>
        <begin position="44"/>
        <end position="440"/>
    </location>
</feature>
<dbReference type="InterPro" id="IPR042099">
    <property type="entry name" value="ANL_N_sf"/>
</dbReference>
<name>A0A1Y3PW63_9BACI</name>
<dbReference type="PANTHER" id="PTHR43767">
    <property type="entry name" value="LONG-CHAIN-FATTY-ACID--COA LIGASE"/>
    <property type="match status" value="1"/>
</dbReference>
<dbReference type="Gene3D" id="3.30.300.30">
    <property type="match status" value="1"/>
</dbReference>
<reference evidence="4" key="1">
    <citation type="submission" date="2016-06" db="EMBL/GenBank/DDBJ databases">
        <authorList>
            <person name="Nascimento L."/>
            <person name="Pereira R.V."/>
            <person name="Martins L.F."/>
            <person name="Quaggio R.B."/>
            <person name="Silva A.M."/>
            <person name="Setubal J.C."/>
        </authorList>
    </citation>
    <scope>NUCLEOTIDE SEQUENCE [LARGE SCALE GENOMIC DNA]</scope>
</reference>
<dbReference type="Proteomes" id="UP000196475">
    <property type="component" value="Unassembled WGS sequence"/>
</dbReference>
<accession>A0A1Y3PW63</accession>
<dbReference type="AlphaFoldDB" id="A0A1Y3PW63"/>
<dbReference type="NCBIfam" id="NF004822">
    <property type="entry name" value="PRK06178.1"/>
    <property type="match status" value="1"/>
</dbReference>
<dbReference type="PROSITE" id="PS00455">
    <property type="entry name" value="AMP_BINDING"/>
    <property type="match status" value="1"/>
</dbReference>
<gene>
    <name evidence="3" type="ORF">BAA01_16170</name>
</gene>
<evidence type="ECO:0000259" key="2">
    <source>
        <dbReference type="Pfam" id="PF13193"/>
    </source>
</evidence>
<protein>
    <submittedName>
        <fullName evidence="3">Acyl-CoA synthetase</fullName>
    </submittedName>
</protein>
<dbReference type="SUPFAM" id="SSF56801">
    <property type="entry name" value="Acetyl-CoA synthetase-like"/>
    <property type="match status" value="1"/>
</dbReference>
<evidence type="ECO:0000313" key="3">
    <source>
        <dbReference type="EMBL" id="OUM90377.1"/>
    </source>
</evidence>
<comment type="caution">
    <text evidence="3">The sequence shown here is derived from an EMBL/GenBank/DDBJ whole genome shotgun (WGS) entry which is preliminary data.</text>
</comment>
<dbReference type="InterPro" id="IPR020845">
    <property type="entry name" value="AMP-binding_CS"/>
</dbReference>
<dbReference type="Pfam" id="PF13193">
    <property type="entry name" value="AMP-binding_C"/>
    <property type="match status" value="1"/>
</dbReference>
<dbReference type="EMBL" id="LZRT01000019">
    <property type="protein sequence ID" value="OUM90377.1"/>
    <property type="molecule type" value="Genomic_DNA"/>
</dbReference>
<dbReference type="InterPro" id="IPR050237">
    <property type="entry name" value="ATP-dep_AMP-bd_enzyme"/>
</dbReference>